<dbReference type="EMBL" id="JAIWYP010000005">
    <property type="protein sequence ID" value="KAH3816944.1"/>
    <property type="molecule type" value="Genomic_DNA"/>
</dbReference>
<comment type="caution">
    <text evidence="2">The sequence shown here is derived from an EMBL/GenBank/DDBJ whole genome shotgun (WGS) entry which is preliminary data.</text>
</comment>
<feature type="region of interest" description="Disordered" evidence="1">
    <location>
        <begin position="1"/>
        <end position="26"/>
    </location>
</feature>
<protein>
    <submittedName>
        <fullName evidence="2">Uncharacterized protein</fullName>
    </submittedName>
</protein>
<dbReference type="AlphaFoldDB" id="A0A9D4GK89"/>
<reference evidence="2" key="2">
    <citation type="submission" date="2020-11" db="EMBL/GenBank/DDBJ databases">
        <authorList>
            <person name="McCartney M.A."/>
            <person name="Auch B."/>
            <person name="Kono T."/>
            <person name="Mallez S."/>
            <person name="Becker A."/>
            <person name="Gohl D.M."/>
            <person name="Silverstein K.A.T."/>
            <person name="Koren S."/>
            <person name="Bechman K.B."/>
            <person name="Herman A."/>
            <person name="Abrahante J.E."/>
            <person name="Garbe J."/>
        </authorList>
    </citation>
    <scope>NUCLEOTIDE SEQUENCE</scope>
    <source>
        <strain evidence="2">Duluth1</strain>
        <tissue evidence="2">Whole animal</tissue>
    </source>
</reference>
<organism evidence="2 3">
    <name type="scientific">Dreissena polymorpha</name>
    <name type="common">Zebra mussel</name>
    <name type="synonym">Mytilus polymorpha</name>
    <dbReference type="NCBI Taxonomy" id="45954"/>
    <lineage>
        <taxon>Eukaryota</taxon>
        <taxon>Metazoa</taxon>
        <taxon>Spiralia</taxon>
        <taxon>Lophotrochozoa</taxon>
        <taxon>Mollusca</taxon>
        <taxon>Bivalvia</taxon>
        <taxon>Autobranchia</taxon>
        <taxon>Heteroconchia</taxon>
        <taxon>Euheterodonta</taxon>
        <taxon>Imparidentia</taxon>
        <taxon>Neoheterodontei</taxon>
        <taxon>Myida</taxon>
        <taxon>Dreissenoidea</taxon>
        <taxon>Dreissenidae</taxon>
        <taxon>Dreissena</taxon>
    </lineage>
</organism>
<name>A0A9D4GK89_DREPO</name>
<evidence type="ECO:0000313" key="3">
    <source>
        <dbReference type="Proteomes" id="UP000828390"/>
    </source>
</evidence>
<gene>
    <name evidence="2" type="ORF">DPMN_118469</name>
</gene>
<accession>A0A9D4GK89</accession>
<reference evidence="2" key="1">
    <citation type="journal article" date="2019" name="bioRxiv">
        <title>The Genome of the Zebra Mussel, Dreissena polymorpha: A Resource for Invasive Species Research.</title>
        <authorList>
            <person name="McCartney M.A."/>
            <person name="Auch B."/>
            <person name="Kono T."/>
            <person name="Mallez S."/>
            <person name="Zhang Y."/>
            <person name="Obille A."/>
            <person name="Becker A."/>
            <person name="Abrahante J.E."/>
            <person name="Garbe J."/>
            <person name="Badalamenti J.P."/>
            <person name="Herman A."/>
            <person name="Mangelson H."/>
            <person name="Liachko I."/>
            <person name="Sullivan S."/>
            <person name="Sone E.D."/>
            <person name="Koren S."/>
            <person name="Silverstein K.A.T."/>
            <person name="Beckman K.B."/>
            <person name="Gohl D.M."/>
        </authorList>
    </citation>
    <scope>NUCLEOTIDE SEQUENCE</scope>
    <source>
        <strain evidence="2">Duluth1</strain>
        <tissue evidence="2">Whole animal</tissue>
    </source>
</reference>
<evidence type="ECO:0000256" key="1">
    <source>
        <dbReference type="SAM" id="MobiDB-lite"/>
    </source>
</evidence>
<keyword evidence="3" id="KW-1185">Reference proteome</keyword>
<feature type="compositionally biased region" description="Polar residues" evidence="1">
    <location>
        <begin position="1"/>
        <end position="14"/>
    </location>
</feature>
<sequence length="90" mass="10197">MACTSIPSSPSFRPQRTPYRGPFKQSSPYRKFVDKICFNYNKRYLCHPSCPNPHVCGFCRGSHPSYECSFPSKKHAARALSSPKPSKPTK</sequence>
<dbReference type="Proteomes" id="UP000828390">
    <property type="component" value="Unassembled WGS sequence"/>
</dbReference>
<proteinExistence type="predicted"/>
<evidence type="ECO:0000313" key="2">
    <source>
        <dbReference type="EMBL" id="KAH3816944.1"/>
    </source>
</evidence>